<evidence type="ECO:0000256" key="1">
    <source>
        <dbReference type="SAM" id="SignalP"/>
    </source>
</evidence>
<evidence type="ECO:0000313" key="2">
    <source>
        <dbReference type="EMBL" id="QMW01653.1"/>
    </source>
</evidence>
<organism evidence="2 3">
    <name type="scientific">Spirosoma foliorum</name>
    <dbReference type="NCBI Taxonomy" id="2710596"/>
    <lineage>
        <taxon>Bacteria</taxon>
        <taxon>Pseudomonadati</taxon>
        <taxon>Bacteroidota</taxon>
        <taxon>Cytophagia</taxon>
        <taxon>Cytophagales</taxon>
        <taxon>Cytophagaceae</taxon>
        <taxon>Spirosoma</taxon>
    </lineage>
</organism>
<evidence type="ECO:0000313" key="3">
    <source>
        <dbReference type="Proteomes" id="UP000515369"/>
    </source>
</evidence>
<accession>A0A7G5GS11</accession>
<dbReference type="EMBL" id="CP059732">
    <property type="protein sequence ID" value="QMW01653.1"/>
    <property type="molecule type" value="Genomic_DNA"/>
</dbReference>
<sequence>MKNSLQRLRGLLLPIYCLVSLTSIAQTDSVVVTGRIYHLSARLYRESPTIFVSRNNILQANRELVRPAPLNVDGSFRVSMPLIFPQEEMYFNYGRISTAFLANAGTLTIEIDADSLFTAAVPFRFGGVNAQVNQQFARYKAFEATYPNKPDGRKITNQVTNASDDAAYRLISSAYQAPFLAFSAKEKPFPLLKRWVGYADRYNAAAFLYDKATYENDNLTKLLNDSLRPPNDQLLTAARASAMNRFASYATHRLTTEATRANGLTVRALALLLERYGKNITAEERLRLNDYATSNSARQSDLKFFDGLVKRSPDTLQRLVNYETLIQRSIRQFDSSAVDYLAAYWLASSLPGLTLNFSKLLYDYARPQVKNPTLAQSLDELYRLEVKDSTRIRTAIQTLRKAGPSTSSLEISPGIFITRNDFGSGSSLLDQVINANRGKVIYLLMTSASDEAGRQAAIDAQRLQNTYSARDLALIYLPMPDTDKSLWPEIATRYNLSGDHLLLTNTQLLSALERLRSDEDLSATIINRTGKIVKRNAPLPSAFEDVRKEIDKNL</sequence>
<gene>
    <name evidence="2" type="ORF">H3H32_27415</name>
</gene>
<feature type="signal peptide" evidence="1">
    <location>
        <begin position="1"/>
        <end position="25"/>
    </location>
</feature>
<reference evidence="2 3" key="1">
    <citation type="submission" date="2020-07" db="EMBL/GenBank/DDBJ databases">
        <title>Spirosoma foliorum sp. nov., isolated from the leaves on the Nejang mountain Korea, Republic of.</title>
        <authorList>
            <person name="Ho H."/>
            <person name="Lee Y.-J."/>
            <person name="Nurcahyanto D.-A."/>
            <person name="Kim S.-G."/>
        </authorList>
    </citation>
    <scope>NUCLEOTIDE SEQUENCE [LARGE SCALE GENOMIC DNA]</scope>
    <source>
        <strain evidence="2 3">PL0136</strain>
    </source>
</reference>
<feature type="chain" id="PRO_5028950044" description="Thioredoxin domain-containing protein" evidence="1">
    <location>
        <begin position="26"/>
        <end position="554"/>
    </location>
</feature>
<evidence type="ECO:0008006" key="4">
    <source>
        <dbReference type="Google" id="ProtNLM"/>
    </source>
</evidence>
<dbReference type="KEGG" id="sfol:H3H32_27415"/>
<keyword evidence="1" id="KW-0732">Signal</keyword>
<proteinExistence type="predicted"/>
<protein>
    <recommendedName>
        <fullName evidence="4">Thioredoxin domain-containing protein</fullName>
    </recommendedName>
</protein>
<keyword evidence="3" id="KW-1185">Reference proteome</keyword>
<dbReference type="Proteomes" id="UP000515369">
    <property type="component" value="Chromosome"/>
</dbReference>
<dbReference type="AlphaFoldDB" id="A0A7G5GS11"/>
<dbReference type="RefSeq" id="WP_182458933.1">
    <property type="nucleotide sequence ID" value="NZ_CP059732.1"/>
</dbReference>
<name>A0A7G5GS11_9BACT</name>